<comment type="subunit">
    <text evidence="10">Monomer.</text>
</comment>
<feature type="site" description="Interaction with substrate tRNA" evidence="10">
    <location>
        <position position="105"/>
    </location>
</feature>
<evidence type="ECO:0000313" key="15">
    <source>
        <dbReference type="Proteomes" id="UP000199182"/>
    </source>
</evidence>
<keyword evidence="15" id="KW-1185">Reference proteome</keyword>
<evidence type="ECO:0000256" key="1">
    <source>
        <dbReference type="ARBA" id="ARBA00001946"/>
    </source>
</evidence>
<keyword evidence="6 10" id="KW-0547">Nucleotide-binding</keyword>
<evidence type="ECO:0000313" key="14">
    <source>
        <dbReference type="EMBL" id="SDM91030.1"/>
    </source>
</evidence>
<dbReference type="InterPro" id="IPR027417">
    <property type="entry name" value="P-loop_NTPase"/>
</dbReference>
<comment type="similarity">
    <text evidence="3 10 13">Belongs to the IPP transferase family.</text>
</comment>
<feature type="site" description="Interaction with substrate tRNA" evidence="10">
    <location>
        <position position="128"/>
    </location>
</feature>
<organism evidence="14 15">
    <name type="scientific">Acetanaerobacterium elongatum</name>
    <dbReference type="NCBI Taxonomy" id="258515"/>
    <lineage>
        <taxon>Bacteria</taxon>
        <taxon>Bacillati</taxon>
        <taxon>Bacillota</taxon>
        <taxon>Clostridia</taxon>
        <taxon>Eubacteriales</taxon>
        <taxon>Oscillospiraceae</taxon>
        <taxon>Acetanaerobacterium</taxon>
    </lineage>
</organism>
<sequence length="312" mass="34771">MAECKHPPLVVIAGPTASGKTALSIELASRHNGEIISADSMQIYKGMDIGTAKPTVEEMRGVPHHLISVLDNSESFSVAQYQGCATASIQDVLRRGKLPFLVGGTGLYISSVVDNTDFGEIVNNPELRAELEERARQEGGEVLLKELQQCDPVLAKALHPNNLGRIIRALEVYRLTGKPLSEFQAASRLKPAPYNLCMIGLTFRSRELLYQRIDSRVDAMLQGGLLQEVEALMGKGLSATAVQAIGYKELYGYFKGEQTLSQAADNLKRQTRRYAKRQLTWFRRDERVQWLYNEDNDLVGRSEEILRQHGIL</sequence>
<dbReference type="PANTHER" id="PTHR11088:SF60">
    <property type="entry name" value="TRNA DIMETHYLALLYLTRANSFERASE"/>
    <property type="match status" value="1"/>
</dbReference>
<protein>
    <recommendedName>
        <fullName evidence="10">tRNA dimethylallyltransferase</fullName>
        <ecNumber evidence="10">2.5.1.75</ecNumber>
    </recommendedName>
    <alternativeName>
        <fullName evidence="10">Dimethylallyl diphosphate:tRNA dimethylallyltransferase</fullName>
        <shortName evidence="10">DMAPP:tRNA dimethylallyltransferase</shortName>
        <shortName evidence="10">DMATase</shortName>
    </alternativeName>
    <alternativeName>
        <fullName evidence="10">Isopentenyl-diphosphate:tRNA isopentenyltransferase</fullName>
        <shortName evidence="10">IPP transferase</shortName>
        <shortName evidence="10">IPPT</shortName>
        <shortName evidence="10">IPTase</shortName>
    </alternativeName>
</protein>
<evidence type="ECO:0000256" key="9">
    <source>
        <dbReference type="ARBA" id="ARBA00049563"/>
    </source>
</evidence>
<proteinExistence type="inferred from homology"/>
<keyword evidence="5 10" id="KW-0819">tRNA processing</keyword>
<accession>A0A1G9X2R8</accession>
<keyword evidence="7 10" id="KW-0067">ATP-binding</keyword>
<evidence type="ECO:0000256" key="2">
    <source>
        <dbReference type="ARBA" id="ARBA00003213"/>
    </source>
</evidence>
<name>A0A1G9X2R8_9FIRM</name>
<gene>
    <name evidence="10" type="primary">miaA</name>
    <name evidence="14" type="ORF">SAMN05192585_10772</name>
</gene>
<evidence type="ECO:0000256" key="10">
    <source>
        <dbReference type="HAMAP-Rule" id="MF_00185"/>
    </source>
</evidence>
<dbReference type="GO" id="GO:0052381">
    <property type="term" value="F:tRNA dimethylallyltransferase activity"/>
    <property type="evidence" value="ECO:0007669"/>
    <property type="project" value="UniProtKB-UniRule"/>
</dbReference>
<dbReference type="RefSeq" id="WP_092638627.1">
    <property type="nucleotide sequence ID" value="NZ_FNID01000007.1"/>
</dbReference>
<reference evidence="14 15" key="1">
    <citation type="submission" date="2016-10" db="EMBL/GenBank/DDBJ databases">
        <authorList>
            <person name="de Groot N.N."/>
        </authorList>
    </citation>
    <scope>NUCLEOTIDE SEQUENCE [LARGE SCALE GENOMIC DNA]</scope>
    <source>
        <strain evidence="14 15">CGMCC 1.5012</strain>
    </source>
</reference>
<feature type="region of interest" description="Interaction with substrate tRNA" evidence="10">
    <location>
        <begin position="39"/>
        <end position="42"/>
    </location>
</feature>
<dbReference type="SUPFAM" id="SSF52540">
    <property type="entry name" value="P-loop containing nucleoside triphosphate hydrolases"/>
    <property type="match status" value="1"/>
</dbReference>
<evidence type="ECO:0000256" key="6">
    <source>
        <dbReference type="ARBA" id="ARBA00022741"/>
    </source>
</evidence>
<evidence type="ECO:0000256" key="8">
    <source>
        <dbReference type="ARBA" id="ARBA00022842"/>
    </source>
</evidence>
<dbReference type="GO" id="GO:0006400">
    <property type="term" value="P:tRNA modification"/>
    <property type="evidence" value="ECO:0007669"/>
    <property type="project" value="TreeGrafter"/>
</dbReference>
<dbReference type="NCBIfam" id="TIGR00174">
    <property type="entry name" value="miaA"/>
    <property type="match status" value="1"/>
</dbReference>
<evidence type="ECO:0000256" key="12">
    <source>
        <dbReference type="RuleBase" id="RU003784"/>
    </source>
</evidence>
<dbReference type="InterPro" id="IPR018022">
    <property type="entry name" value="IPT"/>
</dbReference>
<dbReference type="Gene3D" id="1.10.20.140">
    <property type="match status" value="1"/>
</dbReference>
<evidence type="ECO:0000256" key="13">
    <source>
        <dbReference type="RuleBase" id="RU003785"/>
    </source>
</evidence>
<comment type="cofactor">
    <cofactor evidence="1 10">
        <name>Mg(2+)</name>
        <dbReference type="ChEBI" id="CHEBI:18420"/>
    </cofactor>
</comment>
<comment type="catalytic activity">
    <reaction evidence="9 10 11">
        <text>adenosine(37) in tRNA + dimethylallyl diphosphate = N(6)-dimethylallyladenosine(37) in tRNA + diphosphate</text>
        <dbReference type="Rhea" id="RHEA:26482"/>
        <dbReference type="Rhea" id="RHEA-COMP:10162"/>
        <dbReference type="Rhea" id="RHEA-COMP:10375"/>
        <dbReference type="ChEBI" id="CHEBI:33019"/>
        <dbReference type="ChEBI" id="CHEBI:57623"/>
        <dbReference type="ChEBI" id="CHEBI:74411"/>
        <dbReference type="ChEBI" id="CHEBI:74415"/>
        <dbReference type="EC" id="2.5.1.75"/>
    </reaction>
</comment>
<feature type="binding site" evidence="10">
    <location>
        <begin position="14"/>
        <end position="21"/>
    </location>
    <ligand>
        <name>ATP</name>
        <dbReference type="ChEBI" id="CHEBI:30616"/>
    </ligand>
</feature>
<dbReference type="InterPro" id="IPR039657">
    <property type="entry name" value="Dimethylallyltransferase"/>
</dbReference>
<dbReference type="FunFam" id="1.10.20.140:FF:000001">
    <property type="entry name" value="tRNA dimethylallyltransferase"/>
    <property type="match status" value="1"/>
</dbReference>
<dbReference type="AlphaFoldDB" id="A0A1G9X2R8"/>
<dbReference type="EMBL" id="FNID01000007">
    <property type="protein sequence ID" value="SDM91030.1"/>
    <property type="molecule type" value="Genomic_DNA"/>
</dbReference>
<dbReference type="Gene3D" id="3.40.50.300">
    <property type="entry name" value="P-loop containing nucleotide triphosphate hydrolases"/>
    <property type="match status" value="1"/>
</dbReference>
<dbReference type="EC" id="2.5.1.75" evidence="10"/>
<comment type="function">
    <text evidence="2 10 12">Catalyzes the transfer of a dimethylallyl group onto the adenine at position 37 in tRNAs that read codons beginning with uridine, leading to the formation of N6-(dimethylallyl)adenosine (i(6)A).</text>
</comment>
<comment type="caution">
    <text evidence="10">Lacks conserved residue(s) required for the propagation of feature annotation.</text>
</comment>
<evidence type="ECO:0000256" key="5">
    <source>
        <dbReference type="ARBA" id="ARBA00022694"/>
    </source>
</evidence>
<evidence type="ECO:0000256" key="3">
    <source>
        <dbReference type="ARBA" id="ARBA00005842"/>
    </source>
</evidence>
<evidence type="ECO:0000256" key="4">
    <source>
        <dbReference type="ARBA" id="ARBA00022679"/>
    </source>
</evidence>
<dbReference type="GO" id="GO:0005524">
    <property type="term" value="F:ATP binding"/>
    <property type="evidence" value="ECO:0007669"/>
    <property type="project" value="UniProtKB-UniRule"/>
</dbReference>
<dbReference type="Proteomes" id="UP000199182">
    <property type="component" value="Unassembled WGS sequence"/>
</dbReference>
<feature type="binding site" evidence="10">
    <location>
        <begin position="16"/>
        <end position="21"/>
    </location>
    <ligand>
        <name>substrate</name>
    </ligand>
</feature>
<keyword evidence="4 10" id="KW-0808">Transferase</keyword>
<dbReference type="Pfam" id="PF01715">
    <property type="entry name" value="IPPT"/>
    <property type="match status" value="1"/>
</dbReference>
<dbReference type="STRING" id="258515.SAMN05192585_10772"/>
<keyword evidence="8 10" id="KW-0460">Magnesium</keyword>
<evidence type="ECO:0000256" key="11">
    <source>
        <dbReference type="RuleBase" id="RU003783"/>
    </source>
</evidence>
<evidence type="ECO:0000256" key="7">
    <source>
        <dbReference type="ARBA" id="ARBA00022840"/>
    </source>
</evidence>
<dbReference type="OrthoDB" id="9776390at2"/>
<dbReference type="HAMAP" id="MF_00185">
    <property type="entry name" value="IPP_trans"/>
    <property type="match status" value="1"/>
</dbReference>
<dbReference type="PANTHER" id="PTHR11088">
    <property type="entry name" value="TRNA DIMETHYLALLYLTRANSFERASE"/>
    <property type="match status" value="1"/>
</dbReference>